<keyword evidence="1" id="KW-0175">Coiled coil</keyword>
<evidence type="ECO:0000259" key="2">
    <source>
        <dbReference type="PROSITE" id="PS51717"/>
    </source>
</evidence>
<dbReference type="PANTHER" id="PTHR22796">
    <property type="entry name" value="URG4-RELATED"/>
    <property type="match status" value="1"/>
</dbReference>
<comment type="caution">
    <text evidence="4">The sequence shown here is derived from an EMBL/GenBank/DDBJ whole genome shotgun (WGS) entry which is preliminary data.</text>
</comment>
<evidence type="ECO:0000313" key="3">
    <source>
        <dbReference type="EMBL" id="CAF0921950.1"/>
    </source>
</evidence>
<dbReference type="GO" id="GO:0005525">
    <property type="term" value="F:GTP binding"/>
    <property type="evidence" value="ECO:0007669"/>
    <property type="project" value="InterPro"/>
</dbReference>
<feature type="domain" description="VLIG-type G" evidence="2">
    <location>
        <begin position="489"/>
        <end position="583"/>
    </location>
</feature>
<name>A0A8S2HYD9_9BILA</name>
<dbReference type="EMBL" id="CAJNOK010003982">
    <property type="protein sequence ID" value="CAF0921950.1"/>
    <property type="molecule type" value="Genomic_DNA"/>
</dbReference>
<evidence type="ECO:0000256" key="1">
    <source>
        <dbReference type="SAM" id="Coils"/>
    </source>
</evidence>
<dbReference type="EMBL" id="CAJOBA010003984">
    <property type="protein sequence ID" value="CAF3699340.1"/>
    <property type="molecule type" value="Genomic_DNA"/>
</dbReference>
<sequence>MTDFKALVGSSSAIGQGKSSLLPYICSDKRHESINTAGNALLRTGCVDVLSGTIQSNNEGQQAYTIFDVHGTVQKELNYDLIRTIQYYAAILIFYITIDDLESDTLSALFCDICRQPIIVVVFDQDFDDRDMESKSELLDRCQNGLKRFLHTTSTSSVHVLLAPCASLWVQKSDNREFDEENRTQLLRQSFSDAFTQLESAISQQQPLIRSSFMIQSRFLSYRSSNARPTVDVCSFAVENKLKQLLEGYTDQTDNLLNATPVIYLQGKIRAVEKQLTRHTEEDMRSIVEMGTQLKAELNKITSVSALASFFIQLLTQKTFVELLIIEKCLEKWRSKYQPLLLLAMSNIKESAINWTNTIKQHETEEQALEKQTSTDPSVAEKRLDIAGRLKDAKAQFANAHHEMEKLENKLLNVDLTIGLFLDEIMAIANFNPVLFDTQNPQAVIDRLAVCFVGLMNRGIALHILRGRPLECPSPLLTKSIQIAGKNARSPPFVVSVIGEQSSAKSSLLNTCFGTNFRVSSGRCTIGVYFSIVHWGDLTVVLLDTEGLLSVEEASALFDNQIVTMAMLSSHVAIINHKGEFSTTLGSLIGMSLYAKTKLEANMKPALLFILRDQSDTTDEAKRKHFFPQLTTLKQALQTDANFLTVSLDDVLDISSNAVMLLSNAIVKDIDKKAGIKQTYRNKSFPIEIQEVRRMIYTYLISYLKTNVYKDFDNMSRMLASNWSVIDQLGPDLLSCKTLIELRRMTEVQSMALDILKPAAISLSKKLDNLVEYTLQQLEPIKMTMVLMNNATAKFQQDVETTVEKLRTQALNEFSDKTAKSYFSIEVTEKWKRTIISSLKNLTEQWNHIFDDRLQASSHAKIAKEVEDTLIARAEERFNQDKSPNVEQLRHMMKDEIDKLRLASQKNQQALFEQPAVITEKTVRLYNSCLGLHTHGSSRMIYNMMHKMPPANFMSYSETLAQVLPLLADFAKQTENKPGFRQRVMNTFGLSADFDKMWSPLQSKIHWFKSSNATSHRKILSGISYTVLPKLQRELRQLVNVSHPIYNKMPVMEQAIDVIEEAVNLREVIDLEKDLNRTVLVGDLAVIALRLLIDESINVDEKHYKLKSLELNDRIRSLEQSVERQIASMEDASKQGNELASTVATALFSELKRVVTVRIKHDIRQAVTDSNYIVHDNVQNQAYTSSFTMGNAQKILKYVADINRYFLEISLDSIRAIFNAVINDQTIQLESLINTLLNDINNGVHSNECKNYAEVKKIIEECANKSFVRNTKGYTNVSFRFPAALPMNIDNSARFKSAFRSILQYSSQVPVEVSSIISSLRSEAFDECVKTIKQKLGCEARCPGCGAKCAVIGDHEEKIVVRMPRPGFEPPSDANAPVKIHNTNHHLARCLHGSQYHGTNQPVLLKCYQKWTSSSFHLTDGTIVSSLYFNHFHPSWFNNLDEMARTATDRNIEHASLEQRRAWMFVRHVICRENELKDYSDATYKTFPESYPLLESLPADFHVIWNDISL</sequence>
<reference evidence="4" key="1">
    <citation type="submission" date="2021-02" db="EMBL/GenBank/DDBJ databases">
        <authorList>
            <person name="Nowell W R."/>
        </authorList>
    </citation>
    <scope>NUCLEOTIDE SEQUENCE</scope>
</reference>
<dbReference type="Pfam" id="PF25683">
    <property type="entry name" value="URGCP_GTPase"/>
    <property type="match status" value="1"/>
</dbReference>
<protein>
    <recommendedName>
        <fullName evidence="2">VLIG-type G domain-containing protein</fullName>
    </recommendedName>
</protein>
<dbReference type="SUPFAM" id="SSF52540">
    <property type="entry name" value="P-loop containing nucleoside triphosphate hydrolases"/>
    <property type="match status" value="1"/>
</dbReference>
<dbReference type="Gene3D" id="3.40.50.300">
    <property type="entry name" value="P-loop containing nucleotide triphosphate hydrolases"/>
    <property type="match status" value="1"/>
</dbReference>
<proteinExistence type="predicted"/>
<evidence type="ECO:0000313" key="4">
    <source>
        <dbReference type="EMBL" id="CAF3699340.1"/>
    </source>
</evidence>
<feature type="coiled-coil region" evidence="1">
    <location>
        <begin position="352"/>
        <end position="410"/>
    </location>
</feature>
<dbReference type="PROSITE" id="PS51717">
    <property type="entry name" value="G_VLIG"/>
    <property type="match status" value="1"/>
</dbReference>
<dbReference type="Proteomes" id="UP000677228">
    <property type="component" value="Unassembled WGS sequence"/>
</dbReference>
<accession>A0A8S2HYD9</accession>
<organism evidence="4 5">
    <name type="scientific">Didymodactylos carnosus</name>
    <dbReference type="NCBI Taxonomy" id="1234261"/>
    <lineage>
        <taxon>Eukaryota</taxon>
        <taxon>Metazoa</taxon>
        <taxon>Spiralia</taxon>
        <taxon>Gnathifera</taxon>
        <taxon>Rotifera</taxon>
        <taxon>Eurotatoria</taxon>
        <taxon>Bdelloidea</taxon>
        <taxon>Philodinida</taxon>
        <taxon>Philodinidae</taxon>
        <taxon>Didymodactylos</taxon>
    </lineage>
</organism>
<dbReference type="PANTHER" id="PTHR22796:SF1">
    <property type="entry name" value="VWFA DOMAIN-CONTAINING PROTEIN"/>
    <property type="match status" value="1"/>
</dbReference>
<dbReference type="InterPro" id="IPR030383">
    <property type="entry name" value="G_VLIG_dom"/>
</dbReference>
<evidence type="ECO:0000313" key="5">
    <source>
        <dbReference type="Proteomes" id="UP000682733"/>
    </source>
</evidence>
<gene>
    <name evidence="3" type="ORF">OVA965_LOCUS10671</name>
    <name evidence="4" type="ORF">TMI583_LOCUS10667</name>
</gene>
<dbReference type="GO" id="GO:0003924">
    <property type="term" value="F:GTPase activity"/>
    <property type="evidence" value="ECO:0007669"/>
    <property type="project" value="InterPro"/>
</dbReference>
<dbReference type="InterPro" id="IPR027417">
    <property type="entry name" value="P-loop_NTPase"/>
</dbReference>
<dbReference type="Proteomes" id="UP000682733">
    <property type="component" value="Unassembled WGS sequence"/>
</dbReference>